<feature type="domain" description="Nephrocystin 3-like N-terminal" evidence="4">
    <location>
        <begin position="391"/>
        <end position="571"/>
    </location>
</feature>
<dbReference type="GO" id="GO:0009116">
    <property type="term" value="P:nucleoside metabolic process"/>
    <property type="evidence" value="ECO:0007669"/>
    <property type="project" value="InterPro"/>
</dbReference>
<dbReference type="SUPFAM" id="SSF53167">
    <property type="entry name" value="Purine and uridine phosphorylases"/>
    <property type="match status" value="1"/>
</dbReference>
<sequence>MADMSPHSAPPQHQGITHIQASLSNDLLTHSSDAPRLQHSDYTIGWICALHIEMAAARAMLDCVHKPLPVGAKDSNAYILGSIGPHNIVTACLPVAQYGTNNAANVASNMNRSFPSIRIRFMVGVGGGVPSQHADVRLGDVVVGCRIMQYDMGKVVRGGETLPTGIPRITPPDHSTHVASLRAIHELKPSRVPAILQEMHQRHPGMTKYACPASPDRLFQAAYEHLPGAFDCSTCSEDSLVARPPRLSRDPMIHHGGIASGNQVMKHAETRDKIAQAFDVICFEMEAAGLMDYCPCLVVRGICDYADSHKNKQWQEYAAAAAAAYARELLEEMPPFETVPYISGGALHVGDADVTSKGQDNFLTRREELLNSLRFDQINSRQSNIETAHEETCNWFLEHPTYLDWLHAGGSPTHYGILWLAGKPGAGKSTIMKFLYTHLKQAPQDSSSSSSASAIISFFFHARGELLEKSTTGMYRSLLLQLLETFPDLQTVLDDFSLVPKDKHTCPPMNIIRKLFRNAVLLLNTRTLTCVIDALDESDEQQVRDMVSYFEDLGREAIKHNIQLRICFSSRHYPYISVPHALRLTLEDQTGHSQDMERYVKSRFKPSPDLFGDVQAQILQKAAGVFMWVVLVVSILNTEFDRGRIFAVRKRLQELPVGLSNLFKNILRRDDDNMQELLLCLQWILYAKRPLKPEEFYVALLSGSPDDDALSECDPSHLTSDILEKFVISSSKGLAEVTKSAYPTVQFIHESIPDFLLKDRGLLELWPDDPSTSIEASSHNTLKECCHRYFSLYASGESALQRLLLGGKRATLRRIPLLEYAVSHMLCHANMAAREFPQDKFLSQLAVPDLITLSSFIVAEYNLLPTSLDASLVYMLAAEGLSNLIRTLWPLPPSHLDVPGGQFRYPLFAALINKHKDAVRALLGWDSSSTDEEELMTTMGPGFEVEYAITRSQTPLHWVVIKNREMTVRHLLKMGASIDARDRNGNTALLLALSHGHEAIAKLLIDAGANINARDSNGQTALLIAVRFDREDLARLLIEKGSDVDAKDYYGNTAWKMARRNVNMYILKLLIEAGADSGDDIDQKAL</sequence>
<dbReference type="SUPFAM" id="SSF52540">
    <property type="entry name" value="P-loop containing nucleoside triphosphate hydrolases"/>
    <property type="match status" value="1"/>
</dbReference>
<evidence type="ECO:0000313" key="6">
    <source>
        <dbReference type="Proteomes" id="UP000219286"/>
    </source>
</evidence>
<dbReference type="Pfam" id="PF12796">
    <property type="entry name" value="Ank_2"/>
    <property type="match status" value="1"/>
</dbReference>
<dbReference type="PROSITE" id="PS50297">
    <property type="entry name" value="ANK_REP_REGION"/>
    <property type="match status" value="3"/>
</dbReference>
<organism evidence="5 6">
    <name type="scientific">Trichoderma parareesei</name>
    <name type="common">Filamentous fungus</name>
    <dbReference type="NCBI Taxonomy" id="858221"/>
    <lineage>
        <taxon>Eukaryota</taxon>
        <taxon>Fungi</taxon>
        <taxon>Dikarya</taxon>
        <taxon>Ascomycota</taxon>
        <taxon>Pezizomycotina</taxon>
        <taxon>Sordariomycetes</taxon>
        <taxon>Hypocreomycetidae</taxon>
        <taxon>Hypocreales</taxon>
        <taxon>Hypocreaceae</taxon>
        <taxon>Trichoderma</taxon>
    </lineage>
</organism>
<name>A0A2H2ZX79_TRIPA</name>
<evidence type="ECO:0000256" key="2">
    <source>
        <dbReference type="PROSITE-ProRule" id="PRU00023"/>
    </source>
</evidence>
<protein>
    <submittedName>
        <fullName evidence="5">Uncharacterized protein</fullName>
    </submittedName>
</protein>
<dbReference type="OrthoDB" id="194358at2759"/>
<feature type="repeat" description="ANK" evidence="2">
    <location>
        <begin position="951"/>
        <end position="983"/>
    </location>
</feature>
<dbReference type="Gene3D" id="1.25.40.20">
    <property type="entry name" value="Ankyrin repeat-containing domain"/>
    <property type="match status" value="1"/>
</dbReference>
<dbReference type="PANTHER" id="PTHR46082">
    <property type="entry name" value="ATP/GTP-BINDING PROTEIN-RELATED"/>
    <property type="match status" value="1"/>
</dbReference>
<dbReference type="Proteomes" id="UP000219286">
    <property type="component" value="Unassembled WGS sequence"/>
</dbReference>
<dbReference type="InterPro" id="IPR002110">
    <property type="entry name" value="Ankyrin_rpt"/>
</dbReference>
<dbReference type="PANTHER" id="PTHR46082:SF11">
    <property type="entry name" value="AAA+ ATPASE DOMAIN-CONTAINING PROTEIN-RELATED"/>
    <property type="match status" value="1"/>
</dbReference>
<dbReference type="Gene3D" id="3.40.50.300">
    <property type="entry name" value="P-loop containing nucleotide triphosphate hydrolases"/>
    <property type="match status" value="1"/>
</dbReference>
<dbReference type="InterPro" id="IPR027417">
    <property type="entry name" value="P-loop_NTPase"/>
</dbReference>
<feature type="repeat" description="ANK" evidence="2">
    <location>
        <begin position="1017"/>
        <end position="1049"/>
    </location>
</feature>
<dbReference type="InterPro" id="IPR000845">
    <property type="entry name" value="Nucleoside_phosphorylase_d"/>
</dbReference>
<dbReference type="InterPro" id="IPR036770">
    <property type="entry name" value="Ankyrin_rpt-contain_sf"/>
</dbReference>
<evidence type="ECO:0000313" key="5">
    <source>
        <dbReference type="EMBL" id="OTA07690.1"/>
    </source>
</evidence>
<proteinExistence type="predicted"/>
<evidence type="ECO:0000256" key="1">
    <source>
        <dbReference type="ARBA" id="ARBA00022737"/>
    </source>
</evidence>
<accession>A0A2H2ZX79</accession>
<dbReference type="Gene3D" id="3.40.50.1580">
    <property type="entry name" value="Nucleoside phosphorylase domain"/>
    <property type="match status" value="1"/>
</dbReference>
<dbReference type="PROSITE" id="PS50088">
    <property type="entry name" value="ANK_REPEAT"/>
    <property type="match status" value="3"/>
</dbReference>
<dbReference type="InterPro" id="IPR056884">
    <property type="entry name" value="NPHP3-like_N"/>
</dbReference>
<keyword evidence="6" id="KW-1185">Reference proteome</keyword>
<evidence type="ECO:0000259" key="4">
    <source>
        <dbReference type="Pfam" id="PF24883"/>
    </source>
</evidence>
<dbReference type="SMART" id="SM00248">
    <property type="entry name" value="ANK"/>
    <property type="match status" value="5"/>
</dbReference>
<dbReference type="InterPro" id="IPR053137">
    <property type="entry name" value="NLR-like"/>
</dbReference>
<gene>
    <name evidence="5" type="ORF">A9Z42_0085950</name>
</gene>
<dbReference type="GO" id="GO:0003824">
    <property type="term" value="F:catalytic activity"/>
    <property type="evidence" value="ECO:0007669"/>
    <property type="project" value="InterPro"/>
</dbReference>
<dbReference type="SUPFAM" id="SSF48403">
    <property type="entry name" value="Ankyrin repeat"/>
    <property type="match status" value="1"/>
</dbReference>
<dbReference type="Pfam" id="PF00023">
    <property type="entry name" value="Ank"/>
    <property type="match status" value="1"/>
</dbReference>
<dbReference type="InterPro" id="IPR035994">
    <property type="entry name" value="Nucleoside_phosphorylase_sf"/>
</dbReference>
<evidence type="ECO:0000259" key="3">
    <source>
        <dbReference type="Pfam" id="PF01048"/>
    </source>
</evidence>
<dbReference type="EMBL" id="LFMI01000792">
    <property type="protein sequence ID" value="OTA07690.1"/>
    <property type="molecule type" value="Genomic_DNA"/>
</dbReference>
<feature type="repeat" description="ANK" evidence="2">
    <location>
        <begin position="984"/>
        <end position="1016"/>
    </location>
</feature>
<comment type="caution">
    <text evidence="5">The sequence shown here is derived from an EMBL/GenBank/DDBJ whole genome shotgun (WGS) entry which is preliminary data.</text>
</comment>
<feature type="domain" description="Nucleoside phosphorylase" evidence="3">
    <location>
        <begin position="45"/>
        <end position="329"/>
    </location>
</feature>
<dbReference type="Pfam" id="PF24883">
    <property type="entry name" value="NPHP3_N"/>
    <property type="match status" value="1"/>
</dbReference>
<keyword evidence="1" id="KW-0677">Repeat</keyword>
<keyword evidence="2" id="KW-0040">ANK repeat</keyword>
<reference evidence="5 6" key="1">
    <citation type="journal article" date="2015" name="Genome Announc.">
        <title>Genome sequence and annotation of Trichoderma parareesei, the ancestor of the cellulase producer Trichoderma reesei.</title>
        <authorList>
            <person name="Yang D."/>
            <person name="Pomraning K."/>
            <person name="Kopchinskiy A."/>
            <person name="Karimi Aghcheh R."/>
            <person name="Atanasova L."/>
            <person name="Chenthamara K."/>
            <person name="Baker S.E."/>
            <person name="Zhang R."/>
            <person name="Shen Q."/>
            <person name="Freitag M."/>
            <person name="Kubicek C.P."/>
            <person name="Druzhinina I.S."/>
        </authorList>
    </citation>
    <scope>NUCLEOTIDE SEQUENCE [LARGE SCALE GENOMIC DNA]</scope>
    <source>
        <strain evidence="5 6">CBS 125925</strain>
    </source>
</reference>
<dbReference type="AlphaFoldDB" id="A0A2H2ZX79"/>
<dbReference type="Pfam" id="PF01048">
    <property type="entry name" value="PNP_UDP_1"/>
    <property type="match status" value="1"/>
</dbReference>